<dbReference type="InterPro" id="IPR001510">
    <property type="entry name" value="Znf_PARP"/>
</dbReference>
<protein>
    <recommendedName>
        <fullName evidence="7">PARP-type domain-containing protein</fullName>
    </recommendedName>
</protein>
<evidence type="ECO:0000256" key="3">
    <source>
        <dbReference type="ARBA" id="ARBA00022771"/>
    </source>
</evidence>
<dbReference type="SMART" id="SM01336">
    <property type="entry name" value="zf-PARP"/>
    <property type="match status" value="1"/>
</dbReference>
<accession>A0ABZ2AMK5</accession>
<organism evidence="8 9">
    <name type="scientific">Cryptococcus decagattii</name>
    <dbReference type="NCBI Taxonomy" id="1859122"/>
    <lineage>
        <taxon>Eukaryota</taxon>
        <taxon>Fungi</taxon>
        <taxon>Dikarya</taxon>
        <taxon>Basidiomycota</taxon>
        <taxon>Agaricomycotina</taxon>
        <taxon>Tremellomycetes</taxon>
        <taxon>Tremellales</taxon>
        <taxon>Cryptococcaceae</taxon>
        <taxon>Cryptococcus</taxon>
        <taxon>Cryptococcus gattii species complex</taxon>
    </lineage>
</organism>
<evidence type="ECO:0000256" key="5">
    <source>
        <dbReference type="ARBA" id="ARBA00023242"/>
    </source>
</evidence>
<keyword evidence="5" id="KW-0539">Nucleus</keyword>
<dbReference type="InterPro" id="IPR036957">
    <property type="entry name" value="Znf_PARP_sf"/>
</dbReference>
<feature type="domain" description="PARP-type" evidence="7">
    <location>
        <begin position="4"/>
        <end position="89"/>
    </location>
</feature>
<evidence type="ECO:0000256" key="1">
    <source>
        <dbReference type="ARBA" id="ARBA00004123"/>
    </source>
</evidence>
<feature type="compositionally biased region" description="Basic and acidic residues" evidence="6">
    <location>
        <begin position="154"/>
        <end position="170"/>
    </location>
</feature>
<sequence>MPAYRVELAHTGRAGCNGRKPCNGTKIGKGELRLGVWVEIHGNGSFKWRHWGCTTPEVIKHWKEDFKKPSEIDGFDEIPEEYQQKITDAWNEGHVKEGDVPASARVEKVEENEPEDEKPATKKKATKKATAEAHEDGGSPEAPKKQKTPAKGTKAKDEPKDKNENEAEHSLKKKRKAPVKQAKKEEPEEHEEPAAEETPKKKRKAPAKKDKKGEPSDELEEEHEKSKRGRGRPKKAKA</sequence>
<name>A0ABZ2AMK5_9TREE</name>
<evidence type="ECO:0000313" key="9">
    <source>
        <dbReference type="Proteomes" id="UP001432216"/>
    </source>
</evidence>
<comment type="subcellular location">
    <subcellularLocation>
        <location evidence="1">Nucleus</location>
    </subcellularLocation>
</comment>
<feature type="compositionally biased region" description="Basic residues" evidence="6">
    <location>
        <begin position="226"/>
        <end position="238"/>
    </location>
</feature>
<feature type="region of interest" description="Disordered" evidence="6">
    <location>
        <begin position="91"/>
        <end position="238"/>
    </location>
</feature>
<dbReference type="Gene3D" id="3.30.1740.10">
    <property type="entry name" value="Zinc finger, PARP-type"/>
    <property type="match status" value="1"/>
</dbReference>
<dbReference type="SUPFAM" id="SSF57716">
    <property type="entry name" value="Glucocorticoid receptor-like (DNA-binding domain)"/>
    <property type="match status" value="1"/>
</dbReference>
<dbReference type="EMBL" id="CP143807">
    <property type="protein sequence ID" value="WVO19689.1"/>
    <property type="molecule type" value="Genomic_DNA"/>
</dbReference>
<dbReference type="GeneID" id="89987754"/>
<dbReference type="InterPro" id="IPR017956">
    <property type="entry name" value="AT_hook_DNA-bd_motif"/>
</dbReference>
<keyword evidence="4" id="KW-0862">Zinc</keyword>
<evidence type="ECO:0000256" key="2">
    <source>
        <dbReference type="ARBA" id="ARBA00022723"/>
    </source>
</evidence>
<keyword evidence="3" id="KW-0863">Zinc-finger</keyword>
<keyword evidence="2" id="KW-0479">Metal-binding</keyword>
<dbReference type="PRINTS" id="PR00929">
    <property type="entry name" value="ATHOOK"/>
</dbReference>
<keyword evidence="9" id="KW-1185">Reference proteome</keyword>
<evidence type="ECO:0000256" key="6">
    <source>
        <dbReference type="SAM" id="MobiDB-lite"/>
    </source>
</evidence>
<dbReference type="Pfam" id="PF00645">
    <property type="entry name" value="zf-PARP"/>
    <property type="match status" value="1"/>
</dbReference>
<reference evidence="8 9" key="1">
    <citation type="submission" date="2024-01" db="EMBL/GenBank/DDBJ databases">
        <title>Comparative genomics of Cryptococcus and Kwoniella reveals pathogenesis evolution and contrasting modes of karyotype evolution via chromosome fusion or intercentromeric recombination.</title>
        <authorList>
            <person name="Coelho M.A."/>
            <person name="David-Palma M."/>
            <person name="Shea T."/>
            <person name="Bowers K."/>
            <person name="McGinley-Smith S."/>
            <person name="Mohammad A.W."/>
            <person name="Gnirke A."/>
            <person name="Yurkov A.M."/>
            <person name="Nowrousian M."/>
            <person name="Sun S."/>
            <person name="Cuomo C.A."/>
            <person name="Heitman J."/>
        </authorList>
    </citation>
    <scope>NUCLEOTIDE SEQUENCE [LARGE SCALE GENOMIC DNA]</scope>
    <source>
        <strain evidence="8 9">7685027</strain>
    </source>
</reference>
<gene>
    <name evidence="8" type="ORF">IAS62_000979</name>
</gene>
<evidence type="ECO:0000313" key="8">
    <source>
        <dbReference type="EMBL" id="WVO19689.1"/>
    </source>
</evidence>
<proteinExistence type="predicted"/>
<dbReference type="RefSeq" id="XP_064718929.1">
    <property type="nucleotide sequence ID" value="XM_064862857.1"/>
</dbReference>
<evidence type="ECO:0000256" key="4">
    <source>
        <dbReference type="ARBA" id="ARBA00022833"/>
    </source>
</evidence>
<feature type="compositionally biased region" description="Basic and acidic residues" evidence="6">
    <location>
        <begin position="91"/>
        <end position="111"/>
    </location>
</feature>
<dbReference type="Proteomes" id="UP001432216">
    <property type="component" value="Chromosome 2"/>
</dbReference>
<dbReference type="PROSITE" id="PS50064">
    <property type="entry name" value="ZF_PARP_2"/>
    <property type="match status" value="1"/>
</dbReference>
<evidence type="ECO:0000259" key="7">
    <source>
        <dbReference type="PROSITE" id="PS50064"/>
    </source>
</evidence>